<dbReference type="Proteomes" id="UP000248090">
    <property type="component" value="Unassembled WGS sequence"/>
</dbReference>
<keyword evidence="1" id="KW-0812">Transmembrane</keyword>
<reference evidence="2 3" key="1">
    <citation type="submission" date="2015-03" db="EMBL/GenBank/DDBJ databases">
        <authorList>
            <person name="Krishnan R."/>
            <person name="Midha S."/>
            <person name="Patil P.B."/>
            <person name="Rameshkumar N."/>
        </authorList>
    </citation>
    <scope>NUCLEOTIDE SEQUENCE [LARGE SCALE GENOMIC DNA]</scope>
    <source>
        <strain evidence="2 3">L1E11</strain>
    </source>
</reference>
<organism evidence="2 3">
    <name type="scientific">Pokkaliibacter plantistimulans</name>
    <dbReference type="NCBI Taxonomy" id="1635171"/>
    <lineage>
        <taxon>Bacteria</taxon>
        <taxon>Pseudomonadati</taxon>
        <taxon>Pseudomonadota</taxon>
        <taxon>Gammaproteobacteria</taxon>
        <taxon>Oceanospirillales</taxon>
        <taxon>Balneatrichaceae</taxon>
        <taxon>Pokkaliibacter</taxon>
    </lineage>
</organism>
<sequence>MRPMSQLHTIYKFDYSAPDPAVRAHFAPACPDAIIEGVAMRIGNTLPAFTAEEAQHEQAIANKLLFLLVLVTVCVGSLLAIAVSV</sequence>
<feature type="transmembrane region" description="Helical" evidence="1">
    <location>
        <begin position="64"/>
        <end position="83"/>
    </location>
</feature>
<name>A0ABX5LZG1_9GAMM</name>
<comment type="caution">
    <text evidence="2">The sequence shown here is derived from an EMBL/GenBank/DDBJ whole genome shotgun (WGS) entry which is preliminary data.</text>
</comment>
<keyword evidence="1" id="KW-0472">Membrane</keyword>
<keyword evidence="3" id="KW-1185">Reference proteome</keyword>
<keyword evidence="1" id="KW-1133">Transmembrane helix</keyword>
<accession>A0ABX5LZG1</accession>
<protein>
    <submittedName>
        <fullName evidence="2">Uncharacterized protein</fullName>
    </submittedName>
</protein>
<gene>
    <name evidence="2" type="ORF">WH50_13130</name>
</gene>
<evidence type="ECO:0000256" key="1">
    <source>
        <dbReference type="SAM" id="Phobius"/>
    </source>
</evidence>
<evidence type="ECO:0000313" key="2">
    <source>
        <dbReference type="EMBL" id="PXF30813.1"/>
    </source>
</evidence>
<dbReference type="EMBL" id="LAPT01000062">
    <property type="protein sequence ID" value="PXF30813.1"/>
    <property type="molecule type" value="Genomic_DNA"/>
</dbReference>
<evidence type="ECO:0000313" key="3">
    <source>
        <dbReference type="Proteomes" id="UP000248090"/>
    </source>
</evidence>
<proteinExistence type="predicted"/>